<gene>
    <name evidence="14" type="primary">cas1</name>
    <name evidence="16" type="ORF">FRUB_06434</name>
</gene>
<dbReference type="GO" id="GO:0051607">
    <property type="term" value="P:defense response to virus"/>
    <property type="evidence" value="ECO:0007669"/>
    <property type="project" value="UniProtKB-UniRule"/>
</dbReference>
<dbReference type="NCBIfam" id="TIGR00287">
    <property type="entry name" value="cas1"/>
    <property type="match status" value="1"/>
</dbReference>
<feature type="binding site" evidence="14">
    <location>
        <position position="391"/>
    </location>
    <ligand>
        <name>Mn(2+)</name>
        <dbReference type="ChEBI" id="CHEBI:29035"/>
    </ligand>
</feature>
<keyword evidence="9 14" id="KW-0051">Antiviral defense</keyword>
<feature type="binding site" evidence="14">
    <location>
        <position position="473"/>
    </location>
    <ligand>
        <name>Mn(2+)</name>
        <dbReference type="ChEBI" id="CHEBI:29035"/>
    </ligand>
</feature>
<name>A0A225DCE4_9BACT</name>
<evidence type="ECO:0000256" key="4">
    <source>
        <dbReference type="ARBA" id="ARBA00022801"/>
    </source>
</evidence>
<dbReference type="Proteomes" id="UP000214646">
    <property type="component" value="Unassembled WGS sequence"/>
</dbReference>
<evidence type="ECO:0000256" key="9">
    <source>
        <dbReference type="ARBA" id="ARBA00023118"/>
    </source>
</evidence>
<comment type="similarity">
    <text evidence="14">Belongs to the CRISPR-associated endonuclease Cas1 family.</text>
</comment>
<dbReference type="GO" id="GO:0051536">
    <property type="term" value="F:iron-sulfur cluster binding"/>
    <property type="evidence" value="ECO:0007669"/>
    <property type="project" value="UniProtKB-KW"/>
</dbReference>
<comment type="cofactor">
    <cofactor evidence="14">
        <name>Mg(2+)</name>
        <dbReference type="ChEBI" id="CHEBI:18420"/>
    </cofactor>
    <cofactor evidence="14">
        <name>Mn(2+)</name>
        <dbReference type="ChEBI" id="CHEBI:29035"/>
    </cofactor>
</comment>
<protein>
    <recommendedName>
        <fullName evidence="14">CRISPR-associated endonuclease Cas1</fullName>
        <ecNumber evidence="14">3.1.-.-</ecNumber>
    </recommendedName>
</protein>
<dbReference type="GO" id="GO:0004527">
    <property type="term" value="F:exonuclease activity"/>
    <property type="evidence" value="ECO:0007669"/>
    <property type="project" value="UniProtKB-KW"/>
</dbReference>
<evidence type="ECO:0000256" key="10">
    <source>
        <dbReference type="ARBA" id="ARBA00023125"/>
    </source>
</evidence>
<keyword evidence="4 14" id="KW-0378">Hydrolase</keyword>
<dbReference type="InterPro" id="IPR050646">
    <property type="entry name" value="Cas1"/>
</dbReference>
<dbReference type="PANTHER" id="PTHR34353">
    <property type="entry name" value="CRISPR-ASSOCIATED ENDONUCLEASE CAS1 1"/>
    <property type="match status" value="1"/>
</dbReference>
<dbReference type="EMBL" id="NIDE01000014">
    <property type="protein sequence ID" value="OWK37314.1"/>
    <property type="molecule type" value="Genomic_DNA"/>
</dbReference>
<sequence>MPDAPPDGYVPARMLNEFAYCPRLAYLEWVQGEWADNPDTLDGKFVHRNVDREDRRPVPVPGESADSPTLHARSVRLENEALGLVAVVDLLEVDGTTVTPIDYKKGEAPDLPEGAWEPERVQLCAQGLLLRAAGYTCDAGVIYFSASKRRVTIPFDDTLVARTLALLADFRRVAAAGTIPPPLVDSPKCPRCSLVTLCLPDETNLLRLGLPAAPVDDSATRPPGAGKVRALLAPNDDARPLSVSEPGARVGKSGERVVVELKGEKLAEVRLADVSHLCLFGPVQISAQALAELADRDIPVCHFSSGGWFRSMTTGLAHKNVELRIRQFAVAADPPAATKLAAAFVAGKIRNCRTLLRRNASDDVTMTLNALADAATAAERAESVPTLMGIEGMAAKRYFAAFGGLFKEATGFIFDGRNRRPPTDPVNAILSFLYAMLAKELTVAAQASGLDPMRGFLHVPRYGRPSLALDLAEEFRPLLADSVALSLVNTGEIKPEHFVRRSVGVNMTPAGRRAVLSAWERRLESEVTHPLFGYTLTYRRVLLVQARLLARLLLGEIPDYPAFRTR</sequence>
<evidence type="ECO:0000256" key="5">
    <source>
        <dbReference type="ARBA" id="ARBA00022839"/>
    </source>
</evidence>
<keyword evidence="10 14" id="KW-0238">DNA-binding</keyword>
<evidence type="ECO:0000259" key="15">
    <source>
        <dbReference type="Pfam" id="PF01930"/>
    </source>
</evidence>
<evidence type="ECO:0000256" key="1">
    <source>
        <dbReference type="ARBA" id="ARBA00022722"/>
    </source>
</evidence>
<dbReference type="InterPro" id="IPR011604">
    <property type="entry name" value="PDDEXK-like_dom_sf"/>
</dbReference>
<evidence type="ECO:0000256" key="6">
    <source>
        <dbReference type="ARBA" id="ARBA00022842"/>
    </source>
</evidence>
<dbReference type="GO" id="GO:0046872">
    <property type="term" value="F:metal ion binding"/>
    <property type="evidence" value="ECO:0007669"/>
    <property type="project" value="UniProtKB-UniRule"/>
</dbReference>
<dbReference type="GO" id="GO:0004519">
    <property type="term" value="F:endonuclease activity"/>
    <property type="evidence" value="ECO:0007669"/>
    <property type="project" value="UniProtKB-UniRule"/>
</dbReference>
<proteinExistence type="inferred from homology"/>
<comment type="caution">
    <text evidence="16">The sequence shown here is derived from an EMBL/GenBank/DDBJ whole genome shotgun (WGS) entry which is preliminary data.</text>
</comment>
<keyword evidence="5" id="KW-0269">Exonuclease</keyword>
<evidence type="ECO:0000313" key="16">
    <source>
        <dbReference type="EMBL" id="OWK37314.1"/>
    </source>
</evidence>
<evidence type="ECO:0000313" key="17">
    <source>
        <dbReference type="Proteomes" id="UP000214646"/>
    </source>
</evidence>
<evidence type="ECO:0000256" key="12">
    <source>
        <dbReference type="ARBA" id="ARBA00033996"/>
    </source>
</evidence>
<dbReference type="Pfam" id="PF01867">
    <property type="entry name" value="Cas_Cas1"/>
    <property type="match status" value="1"/>
</dbReference>
<feature type="binding site" evidence="14">
    <location>
        <position position="458"/>
    </location>
    <ligand>
        <name>Mn(2+)</name>
        <dbReference type="ChEBI" id="CHEBI:29035"/>
    </ligand>
</feature>
<keyword evidence="2 14" id="KW-0479">Metal-binding</keyword>
<dbReference type="PANTHER" id="PTHR34353:SF2">
    <property type="entry name" value="CRISPR-ASSOCIATED ENDONUCLEASE CAS1 1"/>
    <property type="match status" value="1"/>
</dbReference>
<dbReference type="EC" id="3.1.-.-" evidence="14"/>
<dbReference type="InterPro" id="IPR042211">
    <property type="entry name" value="CRISPR-assoc_Cas1_N"/>
</dbReference>
<dbReference type="Pfam" id="PF01930">
    <property type="entry name" value="Cas_Cas4"/>
    <property type="match status" value="1"/>
</dbReference>
<comment type="function">
    <text evidence="14">CRISPR (clustered regularly interspaced short palindromic repeat), is an adaptive immune system that provides protection against mobile genetic elements (viruses, transposable elements and conjugative plasmids). CRISPR clusters contain spacers, sequences complementary to antecedent mobile elements, and target invading nucleic acids. CRISPR clusters are transcribed and processed into CRISPR RNA (crRNA). Acts as a dsDNA endonuclease. Involved in the integration of spacer DNA into the CRISPR cassette.</text>
</comment>
<dbReference type="AlphaFoldDB" id="A0A225DCE4"/>
<dbReference type="Gene3D" id="1.20.120.920">
    <property type="entry name" value="CRISPR-associated endonuclease Cas1, C-terminal domain"/>
    <property type="match status" value="1"/>
</dbReference>
<evidence type="ECO:0000256" key="14">
    <source>
        <dbReference type="HAMAP-Rule" id="MF_01470"/>
    </source>
</evidence>
<evidence type="ECO:0000256" key="2">
    <source>
        <dbReference type="ARBA" id="ARBA00022723"/>
    </source>
</evidence>
<evidence type="ECO:0000256" key="8">
    <source>
        <dbReference type="ARBA" id="ARBA00023014"/>
    </source>
</evidence>
<reference evidence="17" key="1">
    <citation type="submission" date="2017-06" db="EMBL/GenBank/DDBJ databases">
        <title>Genome analysis of Fimbriiglobus ruber SP5, the first member of the order Planctomycetales with confirmed chitinolytic capability.</title>
        <authorList>
            <person name="Ravin N.V."/>
            <person name="Rakitin A.L."/>
            <person name="Ivanova A.A."/>
            <person name="Beletsky A.V."/>
            <person name="Kulichevskaya I.S."/>
            <person name="Mardanov A.V."/>
            <person name="Dedysh S.N."/>
        </authorList>
    </citation>
    <scope>NUCLEOTIDE SEQUENCE [LARGE SCALE GENOMIC DNA]</scope>
    <source>
        <strain evidence="17">SP5</strain>
    </source>
</reference>
<evidence type="ECO:0000256" key="11">
    <source>
        <dbReference type="ARBA" id="ARBA00023211"/>
    </source>
</evidence>
<dbReference type="GO" id="GO:0003677">
    <property type="term" value="F:DNA binding"/>
    <property type="evidence" value="ECO:0007669"/>
    <property type="project" value="UniProtKB-KW"/>
</dbReference>
<comment type="subunit">
    <text evidence="13 14">Homodimer, forms a heterotetramer with a Cas2 homodimer.</text>
</comment>
<dbReference type="NCBIfam" id="TIGR00372">
    <property type="entry name" value="cas4"/>
    <property type="match status" value="1"/>
</dbReference>
<keyword evidence="17" id="KW-1185">Reference proteome</keyword>
<keyword evidence="7" id="KW-0408">Iron</keyword>
<keyword evidence="11 14" id="KW-0464">Manganese</keyword>
<dbReference type="GO" id="GO:0043571">
    <property type="term" value="P:maintenance of CRISPR repeat elements"/>
    <property type="evidence" value="ECO:0007669"/>
    <property type="project" value="UniProtKB-UniRule"/>
</dbReference>
<dbReference type="RefSeq" id="WP_202974066.1">
    <property type="nucleotide sequence ID" value="NZ_NIDE01000014.1"/>
</dbReference>
<dbReference type="HAMAP" id="MF_01470">
    <property type="entry name" value="Cas1"/>
    <property type="match status" value="1"/>
</dbReference>
<evidence type="ECO:0000256" key="3">
    <source>
        <dbReference type="ARBA" id="ARBA00022759"/>
    </source>
</evidence>
<keyword evidence="1 14" id="KW-0540">Nuclease</keyword>
<dbReference type="Gene3D" id="3.100.10.20">
    <property type="entry name" value="CRISPR-associated endonuclease Cas1, N-terminal domain"/>
    <property type="match status" value="1"/>
</dbReference>
<organism evidence="16 17">
    <name type="scientific">Fimbriiglobus ruber</name>
    <dbReference type="NCBI Taxonomy" id="1908690"/>
    <lineage>
        <taxon>Bacteria</taxon>
        <taxon>Pseudomonadati</taxon>
        <taxon>Planctomycetota</taxon>
        <taxon>Planctomycetia</taxon>
        <taxon>Gemmatales</taxon>
        <taxon>Gemmataceae</taxon>
        <taxon>Fimbriiglobus</taxon>
    </lineage>
</organism>
<feature type="domain" description="DUF83" evidence="15">
    <location>
        <begin position="14"/>
        <end position="199"/>
    </location>
</feature>
<dbReference type="CDD" id="cd09634">
    <property type="entry name" value="Cas1_I-II-III"/>
    <property type="match status" value="1"/>
</dbReference>
<keyword evidence="3 14" id="KW-0255">Endonuclease</keyword>
<comment type="catalytic activity">
    <reaction evidence="12">
        <text>exonucleolytic cleavage in the 5'- to 3'-direction to yield nucleoside 3'-phosphates.</text>
        <dbReference type="EC" id="3.1.12.1"/>
    </reaction>
</comment>
<dbReference type="InterPro" id="IPR002729">
    <property type="entry name" value="CRISPR-assoc_Cas1"/>
</dbReference>
<keyword evidence="8" id="KW-0411">Iron-sulfur</keyword>
<accession>A0A225DCE4</accession>
<evidence type="ECO:0000256" key="13">
    <source>
        <dbReference type="ARBA" id="ARBA00038592"/>
    </source>
</evidence>
<dbReference type="InterPro" id="IPR022765">
    <property type="entry name" value="Dna2/Cas4_DUF83"/>
</dbReference>
<dbReference type="InterPro" id="IPR013343">
    <property type="entry name" value="CRISPR-assoc_prot_Cas4"/>
</dbReference>
<dbReference type="InterPro" id="IPR042206">
    <property type="entry name" value="CRISPR-assoc_Cas1_C"/>
</dbReference>
<evidence type="ECO:0000256" key="7">
    <source>
        <dbReference type="ARBA" id="ARBA00023004"/>
    </source>
</evidence>
<dbReference type="Gene3D" id="3.90.320.10">
    <property type="match status" value="1"/>
</dbReference>
<keyword evidence="6 14" id="KW-0460">Magnesium</keyword>